<dbReference type="Proteomes" id="UP001200741">
    <property type="component" value="Unassembled WGS sequence"/>
</dbReference>
<keyword evidence="3" id="KW-1185">Reference proteome</keyword>
<dbReference type="InterPro" id="IPR010982">
    <property type="entry name" value="Lambda_DNA-bd_dom_sf"/>
</dbReference>
<dbReference type="Gene3D" id="1.10.260.40">
    <property type="entry name" value="lambda repressor-like DNA-binding domains"/>
    <property type="match status" value="1"/>
</dbReference>
<protein>
    <submittedName>
        <fullName evidence="2">Helix-turn-helix domain-containing protein</fullName>
    </submittedName>
</protein>
<name>A0ABS8XXW6_9BURK</name>
<proteinExistence type="predicted"/>
<organism evidence="2 3">
    <name type="scientific">Pelomonas cellulosilytica</name>
    <dbReference type="NCBI Taxonomy" id="2906762"/>
    <lineage>
        <taxon>Bacteria</taxon>
        <taxon>Pseudomonadati</taxon>
        <taxon>Pseudomonadota</taxon>
        <taxon>Betaproteobacteria</taxon>
        <taxon>Burkholderiales</taxon>
        <taxon>Sphaerotilaceae</taxon>
        <taxon>Roseateles</taxon>
    </lineage>
</organism>
<dbReference type="CDD" id="cd00093">
    <property type="entry name" value="HTH_XRE"/>
    <property type="match status" value="1"/>
</dbReference>
<gene>
    <name evidence="2" type="ORF">LXT13_13680</name>
</gene>
<feature type="domain" description="HTH cro/C1-type" evidence="1">
    <location>
        <begin position="18"/>
        <end position="72"/>
    </location>
</feature>
<evidence type="ECO:0000259" key="1">
    <source>
        <dbReference type="PROSITE" id="PS50943"/>
    </source>
</evidence>
<dbReference type="Pfam" id="PF01381">
    <property type="entry name" value="HTH_3"/>
    <property type="match status" value="1"/>
</dbReference>
<dbReference type="SUPFAM" id="SSF47413">
    <property type="entry name" value="lambda repressor-like DNA-binding domains"/>
    <property type="match status" value="1"/>
</dbReference>
<comment type="caution">
    <text evidence="2">The sequence shown here is derived from an EMBL/GenBank/DDBJ whole genome shotgun (WGS) entry which is preliminary data.</text>
</comment>
<dbReference type="InterPro" id="IPR001387">
    <property type="entry name" value="Cro/C1-type_HTH"/>
</dbReference>
<dbReference type="EMBL" id="JAJTWU010000005">
    <property type="protein sequence ID" value="MCE4555456.1"/>
    <property type="molecule type" value="Genomic_DNA"/>
</dbReference>
<dbReference type="SMART" id="SM00530">
    <property type="entry name" value="HTH_XRE"/>
    <property type="match status" value="1"/>
</dbReference>
<evidence type="ECO:0000313" key="3">
    <source>
        <dbReference type="Proteomes" id="UP001200741"/>
    </source>
</evidence>
<dbReference type="RefSeq" id="WP_233372471.1">
    <property type="nucleotide sequence ID" value="NZ_JAJTWU010000005.1"/>
</dbReference>
<accession>A0ABS8XXW6</accession>
<dbReference type="PROSITE" id="PS50943">
    <property type="entry name" value="HTH_CROC1"/>
    <property type="match status" value="1"/>
</dbReference>
<reference evidence="2 3" key="1">
    <citation type="submission" date="2021-12" db="EMBL/GenBank/DDBJ databases">
        <title>Genome seq of P8.</title>
        <authorList>
            <person name="Seo T."/>
        </authorList>
    </citation>
    <scope>NUCLEOTIDE SEQUENCE [LARGE SCALE GENOMIC DNA]</scope>
    <source>
        <strain evidence="2 3">P8</strain>
    </source>
</reference>
<evidence type="ECO:0000313" key="2">
    <source>
        <dbReference type="EMBL" id="MCE4555456.1"/>
    </source>
</evidence>
<sequence>MSKEKSTLTAREVFARNLRRARRLKDMTQESLALDAGVPRGYLSRVERGSINISMDNADALSHAIGVPLYDLVNPAKFVGLDEQDKGG</sequence>